<dbReference type="InterPro" id="IPR002560">
    <property type="entry name" value="Transposase_DDE"/>
</dbReference>
<protein>
    <submittedName>
        <fullName evidence="3">ISL3 family transposase</fullName>
    </submittedName>
</protein>
<name>A0ABR8L0Q4_9ACTN</name>
<feature type="domain" description="Transposase IS204/IS1001/IS1096/IS1165 zinc-finger" evidence="2">
    <location>
        <begin position="40"/>
        <end position="82"/>
    </location>
</feature>
<dbReference type="InterPro" id="IPR047951">
    <property type="entry name" value="Transpos_ISL3"/>
</dbReference>
<comment type="caution">
    <text evidence="3">The sequence shown here is derived from an EMBL/GenBank/DDBJ whole genome shotgun (WGS) entry which is preliminary data.</text>
</comment>
<dbReference type="RefSeq" id="WP_191049846.1">
    <property type="nucleotide sequence ID" value="NZ_JBHSQM010000024.1"/>
</dbReference>
<evidence type="ECO:0000259" key="2">
    <source>
        <dbReference type="Pfam" id="PF14690"/>
    </source>
</evidence>
<evidence type="ECO:0000259" key="1">
    <source>
        <dbReference type="Pfam" id="PF01610"/>
    </source>
</evidence>
<gene>
    <name evidence="3" type="ORF">IEQ31_02270</name>
</gene>
<accession>A0ABR8L0Q4</accession>
<dbReference type="Pfam" id="PF01610">
    <property type="entry name" value="DDE_Tnp_ISL3"/>
    <property type="match status" value="1"/>
</dbReference>
<dbReference type="Pfam" id="PF14690">
    <property type="entry name" value="Zn_ribbon_ISL3"/>
    <property type="match status" value="1"/>
</dbReference>
<feature type="domain" description="Transposase IS204/IS1001/IS1096/IS1165 DDE" evidence="1">
    <location>
        <begin position="160"/>
        <end position="259"/>
    </location>
</feature>
<dbReference type="PANTHER" id="PTHR33498">
    <property type="entry name" value="TRANSPOSASE FOR INSERTION SEQUENCE ELEMENT IS1557"/>
    <property type="match status" value="1"/>
</dbReference>
<dbReference type="InterPro" id="IPR029261">
    <property type="entry name" value="Transposase_Znf"/>
</dbReference>
<dbReference type="NCBIfam" id="NF033550">
    <property type="entry name" value="transpos_ISL3"/>
    <property type="match status" value="1"/>
</dbReference>
<organism evidence="3 4">
    <name type="scientific">Microbispora bryophytorum subsp. camponoti</name>
    <dbReference type="NCBI Taxonomy" id="1677852"/>
    <lineage>
        <taxon>Bacteria</taxon>
        <taxon>Bacillati</taxon>
        <taxon>Actinomycetota</taxon>
        <taxon>Actinomycetes</taxon>
        <taxon>Streptosporangiales</taxon>
        <taxon>Streptosporangiaceae</taxon>
        <taxon>Microbispora</taxon>
    </lineage>
</organism>
<proteinExistence type="predicted"/>
<dbReference type="EMBL" id="JACXRZ010000002">
    <property type="protein sequence ID" value="MBD3142018.1"/>
    <property type="molecule type" value="Genomic_DNA"/>
</dbReference>
<dbReference type="Proteomes" id="UP000653231">
    <property type="component" value="Unassembled WGS sequence"/>
</dbReference>
<reference evidence="3 4" key="1">
    <citation type="submission" date="2020-09" db="EMBL/GenBank/DDBJ databases">
        <title>Actinomycete isolated from the Camponotus japonicus Mayr.</title>
        <authorList>
            <person name="Gong X."/>
        </authorList>
    </citation>
    <scope>NUCLEOTIDE SEQUENCE [LARGE SCALE GENOMIC DNA]</scope>
    <source>
        <strain evidence="3 4">2C-HV3</strain>
    </source>
</reference>
<dbReference type="PANTHER" id="PTHR33498:SF1">
    <property type="entry name" value="TRANSPOSASE FOR INSERTION SEQUENCE ELEMENT IS1557"/>
    <property type="match status" value="1"/>
</dbReference>
<sequence length="312" mass="34208">MTISELLAVLFPQLACLQIDQVYRSGRSIRIQARTGSTQAACSRCGMVSQRVHSSYERRVCDSAVGGQETVLHLRVRRFLCGNDDCSAKTFAEQVPGLTVRYGRYSVPLRTLLQTIALALGGRAGARLTHSLAAAVNRMTLIRMIRSLPDPEPTEGPQVLGVDDFALRRGHTYGTILIDITTSRPIDVLPERSADALAAWLRDRPGAEVVCRDRAGCYADGAARGAPQAIQVADRWHMWRNLGDAVERTVTKHRAHLRDLAVVTPPDEVTASVTAALQYWIRHTFRDRTLVSRPAGGVCAGDRGWRGRTSAA</sequence>
<evidence type="ECO:0000313" key="4">
    <source>
        <dbReference type="Proteomes" id="UP000653231"/>
    </source>
</evidence>
<keyword evidence="4" id="KW-1185">Reference proteome</keyword>
<evidence type="ECO:0000313" key="3">
    <source>
        <dbReference type="EMBL" id="MBD3142018.1"/>
    </source>
</evidence>